<keyword evidence="1" id="KW-0472">Membrane</keyword>
<dbReference type="EMBL" id="KT351734">
    <property type="protein sequence ID" value="ALG88575.1"/>
    <property type="molecule type" value="Genomic_DNA"/>
</dbReference>
<keyword evidence="1" id="KW-1133">Transmembrane helix</keyword>
<geneLocation type="plasmid" evidence="2">
    <name>Drgb3</name>
</geneLocation>
<reference evidence="2" key="1">
    <citation type="journal article" date="2015" name="Environ. Microbiol.">
        <title>Plasmids from the gut microbiome of cabbage root fly larvae encode SaxA that catalyses the conversion of the plant toxin 2-phenylethyl isothiocyanate.</title>
        <authorList>
            <person name="Welte C.U."/>
            <person name="de Graaf R.M."/>
            <person name="van den Bosch T.J."/>
            <person name="Op den Camp H.J."/>
            <person name="van Dam N.M."/>
            <person name="Jetten M.S."/>
        </authorList>
    </citation>
    <scope>NUCLEOTIDE SEQUENCE</scope>
    <source>
        <plasmid evidence="2">Drgb3</plasmid>
    </source>
</reference>
<feature type="transmembrane region" description="Helical" evidence="1">
    <location>
        <begin position="12"/>
        <end position="36"/>
    </location>
</feature>
<dbReference type="InterPro" id="IPR007973">
    <property type="entry name" value="Pilus_assembly_TraE"/>
</dbReference>
<keyword evidence="2" id="KW-0614">Plasmid</keyword>
<dbReference type="RefSeq" id="WP_181375100.1">
    <property type="nucleotide sequence ID" value="NZ_KT351734.1"/>
</dbReference>
<proteinExistence type="predicted"/>
<name>A0A0N7FW00_PECCA</name>
<organism evidence="2">
    <name type="scientific">Pectobacterium carotovorum</name>
    <name type="common">Erwinia carotovora</name>
    <dbReference type="NCBI Taxonomy" id="554"/>
    <lineage>
        <taxon>Bacteria</taxon>
        <taxon>Pseudomonadati</taxon>
        <taxon>Pseudomonadota</taxon>
        <taxon>Gammaproteobacteria</taxon>
        <taxon>Enterobacterales</taxon>
        <taxon>Pectobacteriaceae</taxon>
        <taxon>Pectobacterium</taxon>
    </lineage>
</organism>
<evidence type="ECO:0000313" key="2">
    <source>
        <dbReference type="EMBL" id="ALG88575.1"/>
    </source>
</evidence>
<dbReference type="AlphaFoldDB" id="A0A0N7FW00"/>
<keyword evidence="1" id="KW-0812">Transmembrane</keyword>
<protein>
    <submittedName>
        <fullName evidence="2">Conjugal transfer pilus assembly protein TraE</fullName>
    </submittedName>
</protein>
<sequence length="187" mass="20842">MEISARNSTTKVVTVIILGLIMLLVISLSASVYLALTNRYLINHRQVVVTPMMYNAPFAVSEVTADAEAFQMMALSFLALRLNVSPETVDGNHQSLLAFVKPEVHAEFKDVLADEARQIKQSNVNSAFYSSDITVYPVDNRVDVRGLLKTWIGPGKPSTEIKEFRLTLDYVGGRARIAKFVEVKHEK</sequence>
<reference evidence="2" key="2">
    <citation type="submission" date="2015-07" db="EMBL/GenBank/DDBJ databases">
        <authorList>
            <person name="Welte C."/>
            <person name="de Graaf R."/>
            <person name="van den Bosch T.J.M."/>
            <person name="Op den Camp H."/>
            <person name="van Dam N."/>
            <person name="Jetten M."/>
        </authorList>
    </citation>
    <scope>NUCLEOTIDE SEQUENCE</scope>
    <source>
        <plasmid evidence="2">Drgb3</plasmid>
    </source>
</reference>
<dbReference type="Pfam" id="PF05309">
    <property type="entry name" value="TraE"/>
    <property type="match status" value="1"/>
</dbReference>
<evidence type="ECO:0000256" key="1">
    <source>
        <dbReference type="SAM" id="Phobius"/>
    </source>
</evidence>
<accession>A0A0N7FW00</accession>
<dbReference type="NCBIfam" id="TIGR02761">
    <property type="entry name" value="TraE_TIGR"/>
    <property type="match status" value="1"/>
</dbReference>